<feature type="compositionally biased region" description="Basic and acidic residues" evidence="1">
    <location>
        <begin position="322"/>
        <end position="336"/>
    </location>
</feature>
<sequence length="357" mass="39902">MLADASSSMQVSAESYKTAEEYPASDIPDLGGHTYPWPTHTWNNPKVLKEMSLEMPIIEFLAEVLEPKYPPLPVHKSSESATLHLAPTRVLAGWKRWQVAYEEIEDGQILAWLEAVCKAEKEEKEEREVEKKWVERLRREREECACARNMTPAAGEDDGTYETPHVRRLAKGKKGASQKHARASAESPTKSHKWTRIEPGSSEEGVWVPVEDGQECDNCWKQKKNPVVCERQIKTWDSQTQPIAQVLENVAGPSKPKAYGHLKSRPVVEDLDGSFSPDESAAELGCLILLEHLEKEAETLHYRLVQVLDVLDVVHSDGEEEEVQLKLDKGKGKAVEESEDGSGSESGVESSVAEPED</sequence>
<evidence type="ECO:0000313" key="2">
    <source>
        <dbReference type="EMBL" id="KTB41713.1"/>
    </source>
</evidence>
<evidence type="ECO:0000313" key="3">
    <source>
        <dbReference type="Proteomes" id="UP000054988"/>
    </source>
</evidence>
<name>A0A0W0FZF7_MONRR</name>
<feature type="compositionally biased region" description="Low complexity" evidence="1">
    <location>
        <begin position="343"/>
        <end position="357"/>
    </location>
</feature>
<gene>
    <name evidence="2" type="ORF">WG66_5706</name>
</gene>
<reference evidence="2 3" key="1">
    <citation type="submission" date="2015-12" db="EMBL/GenBank/DDBJ databases">
        <title>Draft genome sequence of Moniliophthora roreri, the causal agent of frosty pod rot of cacao.</title>
        <authorList>
            <person name="Aime M.C."/>
            <person name="Diaz-Valderrama J.R."/>
            <person name="Kijpornyongpan T."/>
            <person name="Phillips-Mora W."/>
        </authorList>
    </citation>
    <scope>NUCLEOTIDE SEQUENCE [LARGE SCALE GENOMIC DNA]</scope>
    <source>
        <strain evidence="2 3">MCA 2952</strain>
    </source>
</reference>
<evidence type="ECO:0000256" key="1">
    <source>
        <dbReference type="SAM" id="MobiDB-lite"/>
    </source>
</evidence>
<organism evidence="2 3">
    <name type="scientific">Moniliophthora roreri</name>
    <name type="common">Frosty pod rot fungus</name>
    <name type="synonym">Monilia roreri</name>
    <dbReference type="NCBI Taxonomy" id="221103"/>
    <lineage>
        <taxon>Eukaryota</taxon>
        <taxon>Fungi</taxon>
        <taxon>Dikarya</taxon>
        <taxon>Basidiomycota</taxon>
        <taxon>Agaricomycotina</taxon>
        <taxon>Agaricomycetes</taxon>
        <taxon>Agaricomycetidae</taxon>
        <taxon>Agaricales</taxon>
        <taxon>Marasmiineae</taxon>
        <taxon>Marasmiaceae</taxon>
        <taxon>Moniliophthora</taxon>
    </lineage>
</organism>
<proteinExistence type="predicted"/>
<protein>
    <submittedName>
        <fullName evidence="2">Uncharacterized protein</fullName>
    </submittedName>
</protein>
<dbReference type="AlphaFoldDB" id="A0A0W0FZF7"/>
<feature type="compositionally biased region" description="Basic residues" evidence="1">
    <location>
        <begin position="168"/>
        <end position="182"/>
    </location>
</feature>
<comment type="caution">
    <text evidence="2">The sequence shown here is derived from an EMBL/GenBank/DDBJ whole genome shotgun (WGS) entry which is preliminary data.</text>
</comment>
<feature type="region of interest" description="Disordered" evidence="1">
    <location>
        <begin position="168"/>
        <end position="202"/>
    </location>
</feature>
<accession>A0A0W0FZF7</accession>
<dbReference type="EMBL" id="LATX01001435">
    <property type="protein sequence ID" value="KTB41713.1"/>
    <property type="molecule type" value="Genomic_DNA"/>
</dbReference>
<feature type="region of interest" description="Disordered" evidence="1">
    <location>
        <begin position="322"/>
        <end position="357"/>
    </location>
</feature>
<dbReference type="Proteomes" id="UP000054988">
    <property type="component" value="Unassembled WGS sequence"/>
</dbReference>